<dbReference type="EMBL" id="JAPWGM010000003">
    <property type="protein sequence ID" value="MCZ4244266.1"/>
    <property type="molecule type" value="Genomic_DNA"/>
</dbReference>
<reference evidence="1" key="1">
    <citation type="submission" date="2022-12" db="EMBL/GenBank/DDBJ databases">
        <title>Genome sequence of HCMS5-2.</title>
        <authorList>
            <person name="Woo H."/>
        </authorList>
    </citation>
    <scope>NUCLEOTIDE SEQUENCE</scope>
    <source>
        <strain evidence="1">HCMS5-2</strain>
    </source>
</reference>
<dbReference type="Proteomes" id="UP001144347">
    <property type="component" value="Unassembled WGS sequence"/>
</dbReference>
<gene>
    <name evidence="1" type="ORF">O0955_09645</name>
</gene>
<evidence type="ECO:0000313" key="2">
    <source>
        <dbReference type="Proteomes" id="UP001144347"/>
    </source>
</evidence>
<name>A0ABT4L8M3_9SPHI</name>
<accession>A0ABT4L8M3</accession>
<dbReference type="RefSeq" id="WP_269427339.1">
    <property type="nucleotide sequence ID" value="NZ_JAPWGM010000003.1"/>
</dbReference>
<comment type="caution">
    <text evidence="1">The sequence shown here is derived from an EMBL/GenBank/DDBJ whole genome shotgun (WGS) entry which is preliminary data.</text>
</comment>
<sequence>MGYAKERGKLEKLSENINGLAIYNEKSLAILNDSYEKYSHSVRILKNKVPDLFGSLYENELQDIKKGRKLLKESETDELRQQNFLEYKNLIQIALEKTIQVTKDAK</sequence>
<organism evidence="1 2">
    <name type="scientific">Pedobacter punctiformis</name>
    <dbReference type="NCBI Taxonomy" id="3004097"/>
    <lineage>
        <taxon>Bacteria</taxon>
        <taxon>Pseudomonadati</taxon>
        <taxon>Bacteroidota</taxon>
        <taxon>Sphingobacteriia</taxon>
        <taxon>Sphingobacteriales</taxon>
        <taxon>Sphingobacteriaceae</taxon>
        <taxon>Pedobacter</taxon>
    </lineage>
</organism>
<evidence type="ECO:0000313" key="1">
    <source>
        <dbReference type="EMBL" id="MCZ4244266.1"/>
    </source>
</evidence>
<protein>
    <submittedName>
        <fullName evidence="1">Uncharacterized protein</fullName>
    </submittedName>
</protein>
<keyword evidence="2" id="KW-1185">Reference proteome</keyword>
<proteinExistence type="predicted"/>